<feature type="compositionally biased region" description="Basic and acidic residues" evidence="1">
    <location>
        <begin position="33"/>
        <end position="52"/>
    </location>
</feature>
<accession>A0A8T0N1A2</accession>
<gene>
    <name evidence="2" type="ORF">PVAP13_9NG651450</name>
</gene>
<protein>
    <submittedName>
        <fullName evidence="2">Uncharacterized protein</fullName>
    </submittedName>
</protein>
<dbReference type="EMBL" id="CM029054">
    <property type="protein sequence ID" value="KAG2542643.1"/>
    <property type="molecule type" value="Genomic_DNA"/>
</dbReference>
<feature type="compositionally biased region" description="Basic and acidic residues" evidence="1">
    <location>
        <begin position="65"/>
        <end position="87"/>
    </location>
</feature>
<feature type="region of interest" description="Disordered" evidence="1">
    <location>
        <begin position="1"/>
        <end position="105"/>
    </location>
</feature>
<keyword evidence="3" id="KW-1185">Reference proteome</keyword>
<proteinExistence type="predicted"/>
<feature type="compositionally biased region" description="Low complexity" evidence="1">
    <location>
        <begin position="6"/>
        <end position="19"/>
    </location>
</feature>
<evidence type="ECO:0000313" key="3">
    <source>
        <dbReference type="Proteomes" id="UP000823388"/>
    </source>
</evidence>
<name>A0A8T0N1A2_PANVG</name>
<evidence type="ECO:0000313" key="2">
    <source>
        <dbReference type="EMBL" id="KAG2542643.1"/>
    </source>
</evidence>
<sequence length="105" mass="11471">MEAGGRRAPPARVRAQGAPRTRRPWRDGWGGGGEDRGNDDDRLQRGQEREGLPGRGGLGVMDGGGRAEDSGNDGDRLRCERDRERLPGRGGLGVAEGRERRGRRR</sequence>
<dbReference type="Proteomes" id="UP000823388">
    <property type="component" value="Chromosome 9N"/>
</dbReference>
<evidence type="ECO:0000256" key="1">
    <source>
        <dbReference type="SAM" id="MobiDB-lite"/>
    </source>
</evidence>
<organism evidence="2 3">
    <name type="scientific">Panicum virgatum</name>
    <name type="common">Blackwell switchgrass</name>
    <dbReference type="NCBI Taxonomy" id="38727"/>
    <lineage>
        <taxon>Eukaryota</taxon>
        <taxon>Viridiplantae</taxon>
        <taxon>Streptophyta</taxon>
        <taxon>Embryophyta</taxon>
        <taxon>Tracheophyta</taxon>
        <taxon>Spermatophyta</taxon>
        <taxon>Magnoliopsida</taxon>
        <taxon>Liliopsida</taxon>
        <taxon>Poales</taxon>
        <taxon>Poaceae</taxon>
        <taxon>PACMAD clade</taxon>
        <taxon>Panicoideae</taxon>
        <taxon>Panicodae</taxon>
        <taxon>Paniceae</taxon>
        <taxon>Panicinae</taxon>
        <taxon>Panicum</taxon>
        <taxon>Panicum sect. Hiantes</taxon>
    </lineage>
</organism>
<feature type="compositionally biased region" description="Gly residues" evidence="1">
    <location>
        <begin position="53"/>
        <end position="64"/>
    </location>
</feature>
<comment type="caution">
    <text evidence="2">The sequence shown here is derived from an EMBL/GenBank/DDBJ whole genome shotgun (WGS) entry which is preliminary data.</text>
</comment>
<reference evidence="2" key="1">
    <citation type="submission" date="2020-05" db="EMBL/GenBank/DDBJ databases">
        <title>WGS assembly of Panicum virgatum.</title>
        <authorList>
            <person name="Lovell J.T."/>
            <person name="Jenkins J."/>
            <person name="Shu S."/>
            <person name="Juenger T.E."/>
            <person name="Schmutz J."/>
        </authorList>
    </citation>
    <scope>NUCLEOTIDE SEQUENCE</scope>
    <source>
        <strain evidence="2">AP13</strain>
    </source>
</reference>
<dbReference type="AlphaFoldDB" id="A0A8T0N1A2"/>